<feature type="domain" description="RNA polymerase sigma factor 70 region 4 type 2" evidence="8">
    <location>
        <begin position="118"/>
        <end position="169"/>
    </location>
</feature>
<dbReference type="GO" id="GO:0006352">
    <property type="term" value="P:DNA-templated transcription initiation"/>
    <property type="evidence" value="ECO:0007669"/>
    <property type="project" value="InterPro"/>
</dbReference>
<dbReference type="InterPro" id="IPR013249">
    <property type="entry name" value="RNA_pol_sigma70_r4_t2"/>
</dbReference>
<evidence type="ECO:0000313" key="10">
    <source>
        <dbReference type="Proteomes" id="UP001178662"/>
    </source>
</evidence>
<gene>
    <name evidence="9" type="ORF">P0Y55_17440</name>
</gene>
<dbReference type="SUPFAM" id="SSF88946">
    <property type="entry name" value="Sigma2 domain of RNA polymerase sigma factors"/>
    <property type="match status" value="1"/>
</dbReference>
<evidence type="ECO:0000256" key="6">
    <source>
        <dbReference type="RuleBase" id="RU000716"/>
    </source>
</evidence>
<evidence type="ECO:0000256" key="2">
    <source>
        <dbReference type="ARBA" id="ARBA00023015"/>
    </source>
</evidence>
<proteinExistence type="inferred from homology"/>
<keyword evidence="5 6" id="KW-0804">Transcription</keyword>
<feature type="domain" description="RNA polymerase sigma-70 region 2" evidence="7">
    <location>
        <begin position="20"/>
        <end position="84"/>
    </location>
</feature>
<sequence>MEQQYWRNIEAFEGEGFRELMETYGQRVWDFAFYMTRRFDLADDVTQDVFLQAYRRIGTFRGQSSMQTWLLAITRNVALNYRRASFFRKVVLVDRPIERVNGSSPSAEQEAMSRSRSEELWRVVMVLPVKYREVLLLDAKYDLSLEEIASVLDIPLGTVKSRLSRARSKVTEAWKEEAQYERA</sequence>
<organism evidence="9 10">
    <name type="scientific">Candidatus Cohnella colombiensis</name>
    <dbReference type="NCBI Taxonomy" id="3121368"/>
    <lineage>
        <taxon>Bacteria</taxon>
        <taxon>Bacillati</taxon>
        <taxon>Bacillota</taxon>
        <taxon>Bacilli</taxon>
        <taxon>Bacillales</taxon>
        <taxon>Paenibacillaceae</taxon>
        <taxon>Cohnella</taxon>
    </lineage>
</organism>
<dbReference type="GO" id="GO:0016987">
    <property type="term" value="F:sigma factor activity"/>
    <property type="evidence" value="ECO:0007669"/>
    <property type="project" value="UniProtKB-KW"/>
</dbReference>
<keyword evidence="10" id="KW-1185">Reference proteome</keyword>
<evidence type="ECO:0000259" key="7">
    <source>
        <dbReference type="Pfam" id="PF04542"/>
    </source>
</evidence>
<dbReference type="Gene3D" id="1.10.1740.10">
    <property type="match status" value="1"/>
</dbReference>
<dbReference type="InterPro" id="IPR014284">
    <property type="entry name" value="RNA_pol_sigma-70_dom"/>
</dbReference>
<dbReference type="InterPro" id="IPR013325">
    <property type="entry name" value="RNA_pol_sigma_r2"/>
</dbReference>
<evidence type="ECO:0000256" key="4">
    <source>
        <dbReference type="ARBA" id="ARBA00023125"/>
    </source>
</evidence>
<evidence type="ECO:0000256" key="5">
    <source>
        <dbReference type="ARBA" id="ARBA00023163"/>
    </source>
</evidence>
<dbReference type="NCBIfam" id="TIGR02937">
    <property type="entry name" value="sigma70-ECF"/>
    <property type="match status" value="1"/>
</dbReference>
<dbReference type="InterPro" id="IPR007627">
    <property type="entry name" value="RNA_pol_sigma70_r2"/>
</dbReference>
<protein>
    <recommendedName>
        <fullName evidence="6">RNA polymerase sigma factor</fullName>
    </recommendedName>
</protein>
<reference evidence="9" key="1">
    <citation type="submission" date="2023-03" db="EMBL/GenBank/DDBJ databases">
        <title>Andean soil-derived lignocellulolytic bacterial consortium as a source of novel taxa and putative plastic-active enzymes.</title>
        <authorList>
            <person name="Diaz-Garcia L."/>
            <person name="Chuvochina M."/>
            <person name="Feuerriegel G."/>
            <person name="Bunk B."/>
            <person name="Sproer C."/>
            <person name="Streit W.R."/>
            <person name="Rodriguez L.M."/>
            <person name="Overmann J."/>
            <person name="Jimenez D.J."/>
        </authorList>
    </citation>
    <scope>NUCLEOTIDE SEQUENCE</scope>
    <source>
        <strain evidence="9">MAG 2441</strain>
    </source>
</reference>
<accession>A0AA95EZV0</accession>
<dbReference type="Pfam" id="PF04542">
    <property type="entry name" value="Sigma70_r2"/>
    <property type="match status" value="1"/>
</dbReference>
<dbReference type="Proteomes" id="UP001178662">
    <property type="component" value="Chromosome"/>
</dbReference>
<dbReference type="InterPro" id="IPR000838">
    <property type="entry name" value="RNA_pol_sigma70_ECF_CS"/>
</dbReference>
<keyword evidence="4 6" id="KW-0238">DNA-binding</keyword>
<dbReference type="Pfam" id="PF08281">
    <property type="entry name" value="Sigma70_r4_2"/>
    <property type="match status" value="1"/>
</dbReference>
<evidence type="ECO:0000259" key="8">
    <source>
        <dbReference type="Pfam" id="PF08281"/>
    </source>
</evidence>
<dbReference type="AlphaFoldDB" id="A0AA95EZV0"/>
<dbReference type="PANTHER" id="PTHR43133:SF46">
    <property type="entry name" value="RNA POLYMERASE SIGMA-70 FACTOR ECF SUBFAMILY"/>
    <property type="match status" value="1"/>
</dbReference>
<name>A0AA95EZV0_9BACL</name>
<evidence type="ECO:0000313" key="9">
    <source>
        <dbReference type="EMBL" id="WEK54303.1"/>
    </source>
</evidence>
<comment type="similarity">
    <text evidence="1 6">Belongs to the sigma-70 factor family. ECF subfamily.</text>
</comment>
<dbReference type="InterPro" id="IPR039425">
    <property type="entry name" value="RNA_pol_sigma-70-like"/>
</dbReference>
<dbReference type="InterPro" id="IPR036388">
    <property type="entry name" value="WH-like_DNA-bd_sf"/>
</dbReference>
<dbReference type="PANTHER" id="PTHR43133">
    <property type="entry name" value="RNA POLYMERASE ECF-TYPE SIGMA FACTO"/>
    <property type="match status" value="1"/>
</dbReference>
<keyword evidence="3 6" id="KW-0731">Sigma factor</keyword>
<dbReference type="InterPro" id="IPR013324">
    <property type="entry name" value="RNA_pol_sigma_r3/r4-like"/>
</dbReference>
<evidence type="ECO:0000256" key="3">
    <source>
        <dbReference type="ARBA" id="ARBA00023082"/>
    </source>
</evidence>
<keyword evidence="2 6" id="KW-0805">Transcription regulation</keyword>
<evidence type="ECO:0000256" key="1">
    <source>
        <dbReference type="ARBA" id="ARBA00010641"/>
    </source>
</evidence>
<dbReference type="SUPFAM" id="SSF88659">
    <property type="entry name" value="Sigma3 and sigma4 domains of RNA polymerase sigma factors"/>
    <property type="match status" value="1"/>
</dbReference>
<dbReference type="CDD" id="cd06171">
    <property type="entry name" value="Sigma70_r4"/>
    <property type="match status" value="1"/>
</dbReference>
<dbReference type="GO" id="GO:0006950">
    <property type="term" value="P:response to stress"/>
    <property type="evidence" value="ECO:0007669"/>
    <property type="project" value="UniProtKB-ARBA"/>
</dbReference>
<dbReference type="GO" id="GO:0003677">
    <property type="term" value="F:DNA binding"/>
    <property type="evidence" value="ECO:0007669"/>
    <property type="project" value="UniProtKB-KW"/>
</dbReference>
<dbReference type="EMBL" id="CP119317">
    <property type="protein sequence ID" value="WEK54303.1"/>
    <property type="molecule type" value="Genomic_DNA"/>
</dbReference>
<dbReference type="PROSITE" id="PS01063">
    <property type="entry name" value="SIGMA70_ECF"/>
    <property type="match status" value="1"/>
</dbReference>
<dbReference type="Gene3D" id="1.10.10.10">
    <property type="entry name" value="Winged helix-like DNA-binding domain superfamily/Winged helix DNA-binding domain"/>
    <property type="match status" value="1"/>
</dbReference>